<dbReference type="EMBL" id="BJYX01000016">
    <property type="protein sequence ID" value="GEO31096.1"/>
    <property type="molecule type" value="Genomic_DNA"/>
</dbReference>
<dbReference type="PROSITE" id="PS51257">
    <property type="entry name" value="PROKAR_LIPOPROTEIN"/>
    <property type="match status" value="1"/>
</dbReference>
<comment type="caution">
    <text evidence="3">The sequence shown here is derived from an EMBL/GenBank/DDBJ whole genome shotgun (WGS) entry which is preliminary data.</text>
</comment>
<protein>
    <recommendedName>
        <fullName evidence="5">Right handed beta helix domain-containing protein</fullName>
    </recommendedName>
</protein>
<dbReference type="AlphaFoldDB" id="A0A512D3Q3"/>
<dbReference type="InterPro" id="IPR006626">
    <property type="entry name" value="PbH1"/>
</dbReference>
<keyword evidence="2" id="KW-0732">Signal</keyword>
<dbReference type="SUPFAM" id="SSF51126">
    <property type="entry name" value="Pectin lyase-like"/>
    <property type="match status" value="1"/>
</dbReference>
<feature type="signal peptide" evidence="2">
    <location>
        <begin position="1"/>
        <end position="24"/>
    </location>
</feature>
<feature type="chain" id="PRO_5021840637" description="Right handed beta helix domain-containing protein" evidence="2">
    <location>
        <begin position="25"/>
        <end position="288"/>
    </location>
</feature>
<keyword evidence="4" id="KW-1185">Reference proteome</keyword>
<evidence type="ECO:0000256" key="2">
    <source>
        <dbReference type="SAM" id="SignalP"/>
    </source>
</evidence>
<proteinExistence type="predicted"/>
<dbReference type="InterPro" id="IPR012334">
    <property type="entry name" value="Pectin_lyas_fold"/>
</dbReference>
<organism evidence="3 4">
    <name type="scientific">Terrabacter aerolatus</name>
    <dbReference type="NCBI Taxonomy" id="422442"/>
    <lineage>
        <taxon>Bacteria</taxon>
        <taxon>Bacillati</taxon>
        <taxon>Actinomycetota</taxon>
        <taxon>Actinomycetes</taxon>
        <taxon>Micrococcales</taxon>
        <taxon>Intrasporangiaceae</taxon>
        <taxon>Terrabacter</taxon>
    </lineage>
</organism>
<dbReference type="InterPro" id="IPR011050">
    <property type="entry name" value="Pectin_lyase_fold/virulence"/>
</dbReference>
<name>A0A512D3Q3_9MICO</name>
<dbReference type="Gene3D" id="2.160.20.10">
    <property type="entry name" value="Single-stranded right-handed beta-helix, Pectin lyase-like"/>
    <property type="match status" value="1"/>
</dbReference>
<evidence type="ECO:0000313" key="3">
    <source>
        <dbReference type="EMBL" id="GEO31096.1"/>
    </source>
</evidence>
<accession>A0A512D3Q3</accession>
<gene>
    <name evidence="3" type="ORF">TAE01_29060</name>
</gene>
<dbReference type="Proteomes" id="UP000321534">
    <property type="component" value="Unassembled WGS sequence"/>
</dbReference>
<feature type="region of interest" description="Disordered" evidence="1">
    <location>
        <begin position="42"/>
        <end position="65"/>
    </location>
</feature>
<sequence length="288" mass="29798">MANVCGRTLLVLTLVLTLVVTAAAACSAPVSAPVIGSAPISTTEKGAPRPCALKPGPSNTGATGTLEPAGSNIVLSDGQHLENAMVSGGLTVEGDDVVVDNVSIAGNVLVLGRRATLTHVSARGIAISGASKVSVSYAQIRDSAEDGIHVTSDRGPVSDVVLAYNYVHAPDVPYDAHYDGTQVRGAERLVISCSTYDLGVWKPQYNAAIYLENANGGVRDVRIADNWINGGGYALMLDGDRVLLDGNTFGDDAHWGLCEAKASFTRGQAPRMRANVDARGRALTPCGA</sequence>
<reference evidence="3 4" key="1">
    <citation type="submission" date="2019-07" db="EMBL/GenBank/DDBJ databases">
        <title>Whole genome shotgun sequence of Terrabacter aerolatus NBRC 106305.</title>
        <authorList>
            <person name="Hosoyama A."/>
            <person name="Uohara A."/>
            <person name="Ohji S."/>
            <person name="Ichikawa N."/>
        </authorList>
    </citation>
    <scope>NUCLEOTIDE SEQUENCE [LARGE SCALE GENOMIC DNA]</scope>
    <source>
        <strain evidence="3 4">NBRC 106305</strain>
    </source>
</reference>
<evidence type="ECO:0000313" key="4">
    <source>
        <dbReference type="Proteomes" id="UP000321534"/>
    </source>
</evidence>
<dbReference type="SMART" id="SM00710">
    <property type="entry name" value="PbH1"/>
    <property type="match status" value="4"/>
</dbReference>
<evidence type="ECO:0000256" key="1">
    <source>
        <dbReference type="SAM" id="MobiDB-lite"/>
    </source>
</evidence>
<evidence type="ECO:0008006" key="5">
    <source>
        <dbReference type="Google" id="ProtNLM"/>
    </source>
</evidence>